<dbReference type="InterPro" id="IPR004012">
    <property type="entry name" value="Run_dom"/>
</dbReference>
<evidence type="ECO:0000256" key="4">
    <source>
        <dbReference type="ARBA" id="ARBA00023006"/>
    </source>
</evidence>
<protein>
    <recommendedName>
        <fullName evidence="5">RUN domain-containing protein</fullName>
    </recommendedName>
</protein>
<dbReference type="InterPro" id="IPR048569">
    <property type="entry name" value="RUBC_PIKBD"/>
</dbReference>
<organism evidence="6 7">
    <name type="scientific">Adineta ricciae</name>
    <name type="common">Rotifer</name>
    <dbReference type="NCBI Taxonomy" id="249248"/>
    <lineage>
        <taxon>Eukaryota</taxon>
        <taxon>Metazoa</taxon>
        <taxon>Spiralia</taxon>
        <taxon>Gnathifera</taxon>
        <taxon>Rotifera</taxon>
        <taxon>Eurotatoria</taxon>
        <taxon>Bdelloidea</taxon>
        <taxon>Adinetida</taxon>
        <taxon>Adinetidae</taxon>
        <taxon>Adineta</taxon>
    </lineage>
</organism>
<keyword evidence="2" id="KW-0597">Phosphoprotein</keyword>
<dbReference type="PROSITE" id="PS50826">
    <property type="entry name" value="RUN"/>
    <property type="match status" value="1"/>
</dbReference>
<evidence type="ECO:0000259" key="5">
    <source>
        <dbReference type="PROSITE" id="PS50826"/>
    </source>
</evidence>
<keyword evidence="7" id="KW-1185">Reference proteome</keyword>
<sequence length="760" mass="88095">MNTSSPSVHNLLSNLKSIVELVLKFPGDSLTSQYGAIERIRAPILSIFSHGLKQTTGESFEQLWQLIIRLNSNSQKYIRLLQDIYHKEDLRLTVEQWIEQSVITQCLTQQMSCIEKDMEMLDQYYYSHAFMRNPSLYHAFLICIRTVEMTDPSLLVTIDPKLSIGGDTQEQTREIKNHETYASYALSVPAVLNDENNPAKPKLSVDDCHFKTCKLNDFPLSAHKGFKSCFHTLPDAKHRVLHRRIHSDPVFHLPNNPDNFPHVTSSVLLHEISLNDNENFASASYSCEYGSSYDSRTNSFLSIEQSLLPESKRQSISSKITLIDGEENQFYQSPKFPTVSNATPDCSPYPSLFWPRKNQSLDSYIRECDSQTRTDVEKENAHFYFSEALISALEYMKFSDKCKKYFDTSDENVLPLNSFDCSTHNSNSTDSSAEMLALAVMEPWKDYKIPNASELFWMIPHEAKIADEFVLSEESGPMEHSGDYSSVENNAKILRRGNSHWAPPREQLIFHIHQSIARESQLKKQNHLCAGCGRGVEKGYAHRFRYCEYTGKYFCRSCHSDKKFYLPSYIIAKWEFSNKHSISNFAYDYLNRIYMEPIFNIYDLNMKLYEKSNKLRMMNQLRWSLYFLRHYITTCRFANEQGHQQTLQSIPSYIYEHPHTYSLQDLVRTKLGELHKELEPIVVNLRDHVLSCSLCYAKGYVCEICQDDKSILFPFNIQTTSICPVCQSCFHMLCHEKKKFICPKCERTKHRGTITSIKSK</sequence>
<evidence type="ECO:0000256" key="1">
    <source>
        <dbReference type="ARBA" id="ARBA00004603"/>
    </source>
</evidence>
<dbReference type="InterPro" id="IPR025258">
    <property type="entry name" value="RH_dom"/>
</dbReference>
<dbReference type="Pfam" id="PF13901">
    <property type="entry name" value="RH_dom"/>
    <property type="match status" value="1"/>
</dbReference>
<dbReference type="SUPFAM" id="SSF140741">
    <property type="entry name" value="RUN domain-like"/>
    <property type="match status" value="1"/>
</dbReference>
<gene>
    <name evidence="6" type="ORF">XAT740_LOCUS45726</name>
</gene>
<evidence type="ECO:0000313" key="7">
    <source>
        <dbReference type="Proteomes" id="UP000663828"/>
    </source>
</evidence>
<dbReference type="GO" id="GO:1901981">
    <property type="term" value="F:phosphatidylinositol phosphate binding"/>
    <property type="evidence" value="ECO:0007669"/>
    <property type="project" value="TreeGrafter"/>
</dbReference>
<evidence type="ECO:0000313" key="6">
    <source>
        <dbReference type="EMBL" id="CAF1583061.1"/>
    </source>
</evidence>
<evidence type="ECO:0000256" key="2">
    <source>
        <dbReference type="ARBA" id="ARBA00022553"/>
    </source>
</evidence>
<keyword evidence="3" id="KW-0967">Endosome</keyword>
<comment type="caution">
    <text evidence="6">The sequence shown here is derived from an EMBL/GenBank/DDBJ whole genome shotgun (WGS) entry which is preliminary data.</text>
</comment>
<dbReference type="EMBL" id="CAJNOR010006021">
    <property type="protein sequence ID" value="CAF1583061.1"/>
    <property type="molecule type" value="Genomic_DNA"/>
</dbReference>
<dbReference type="AlphaFoldDB" id="A0A815ZG48"/>
<accession>A0A815ZG48</accession>
<dbReference type="PANTHER" id="PTHR45971:SF1">
    <property type="entry name" value="RUBICON, ISOFORM A"/>
    <property type="match status" value="1"/>
</dbReference>
<proteinExistence type="predicted"/>
<dbReference type="InterPro" id="IPR052428">
    <property type="entry name" value="Autophagy_HostDef_Reg"/>
</dbReference>
<dbReference type="SMART" id="SM01175">
    <property type="entry name" value="DUF4206"/>
    <property type="match status" value="1"/>
</dbReference>
<dbReference type="Proteomes" id="UP000663828">
    <property type="component" value="Unassembled WGS sequence"/>
</dbReference>
<dbReference type="Pfam" id="PF21054">
    <property type="entry name" value="RUBC_PIKBD"/>
    <property type="match status" value="2"/>
</dbReference>
<evidence type="ECO:0000256" key="3">
    <source>
        <dbReference type="ARBA" id="ARBA00022753"/>
    </source>
</evidence>
<dbReference type="PANTHER" id="PTHR45971">
    <property type="entry name" value="PHOX (PX) DOMAIN-CONTAINING PROTEIN"/>
    <property type="match status" value="1"/>
</dbReference>
<dbReference type="GO" id="GO:0005770">
    <property type="term" value="C:late endosome"/>
    <property type="evidence" value="ECO:0007669"/>
    <property type="project" value="UniProtKB-SubCell"/>
</dbReference>
<dbReference type="GO" id="GO:0006914">
    <property type="term" value="P:autophagy"/>
    <property type="evidence" value="ECO:0007669"/>
    <property type="project" value="UniProtKB-KW"/>
</dbReference>
<dbReference type="Pfam" id="PF02759">
    <property type="entry name" value="RUN"/>
    <property type="match status" value="1"/>
</dbReference>
<reference evidence="6" key="1">
    <citation type="submission" date="2021-02" db="EMBL/GenBank/DDBJ databases">
        <authorList>
            <person name="Nowell W R."/>
        </authorList>
    </citation>
    <scope>NUCLEOTIDE SEQUENCE</scope>
</reference>
<comment type="subcellular location">
    <subcellularLocation>
        <location evidence="1">Late endosome</location>
    </subcellularLocation>
</comment>
<feature type="domain" description="RUN" evidence="5">
    <location>
        <begin position="31"/>
        <end position="159"/>
    </location>
</feature>
<dbReference type="Gene3D" id="1.20.58.900">
    <property type="match status" value="1"/>
</dbReference>
<dbReference type="InterPro" id="IPR037213">
    <property type="entry name" value="Run_dom_sf"/>
</dbReference>
<keyword evidence="4" id="KW-0072">Autophagy</keyword>
<name>A0A815ZG48_ADIRI</name>